<feature type="compositionally biased region" description="Polar residues" evidence="1">
    <location>
        <begin position="81"/>
        <end position="91"/>
    </location>
</feature>
<comment type="caution">
    <text evidence="2">The sequence shown here is derived from an EMBL/GenBank/DDBJ whole genome shotgun (WGS) entry which is preliminary data.</text>
</comment>
<protein>
    <submittedName>
        <fullName evidence="2">Uncharacterized protein</fullName>
    </submittedName>
</protein>
<evidence type="ECO:0000313" key="2">
    <source>
        <dbReference type="EMBL" id="GAG08029.1"/>
    </source>
</evidence>
<reference evidence="2" key="1">
    <citation type="journal article" date="2014" name="Front. Microbiol.">
        <title>High frequency of phylogenetically diverse reductive dehalogenase-homologous genes in deep subseafloor sedimentary metagenomes.</title>
        <authorList>
            <person name="Kawai M."/>
            <person name="Futagami T."/>
            <person name="Toyoda A."/>
            <person name="Takaki Y."/>
            <person name="Nishi S."/>
            <person name="Hori S."/>
            <person name="Arai W."/>
            <person name="Tsubouchi T."/>
            <person name="Morono Y."/>
            <person name="Uchiyama I."/>
            <person name="Ito T."/>
            <person name="Fujiyama A."/>
            <person name="Inagaki F."/>
            <person name="Takami H."/>
        </authorList>
    </citation>
    <scope>NUCLEOTIDE SEQUENCE</scope>
    <source>
        <strain evidence="2">Expedition CK06-06</strain>
    </source>
</reference>
<sequence length="91" mass="10646">MSRQGIAFDYNSPAELYLSRRRGRHTDYRRFATAAQAIHYAVVELRTRRSLSAWMQVGDERFNEDEINRLYDDDDYPLRTPLSSDRGSAAE</sequence>
<evidence type="ECO:0000256" key="1">
    <source>
        <dbReference type="SAM" id="MobiDB-lite"/>
    </source>
</evidence>
<dbReference type="EMBL" id="BARS01029743">
    <property type="protein sequence ID" value="GAG08029.1"/>
    <property type="molecule type" value="Genomic_DNA"/>
</dbReference>
<feature type="region of interest" description="Disordered" evidence="1">
    <location>
        <begin position="72"/>
        <end position="91"/>
    </location>
</feature>
<accession>X0UQD4</accession>
<proteinExistence type="predicted"/>
<name>X0UQD4_9ZZZZ</name>
<organism evidence="2">
    <name type="scientific">marine sediment metagenome</name>
    <dbReference type="NCBI Taxonomy" id="412755"/>
    <lineage>
        <taxon>unclassified sequences</taxon>
        <taxon>metagenomes</taxon>
        <taxon>ecological metagenomes</taxon>
    </lineage>
</organism>
<gene>
    <name evidence="2" type="ORF">S01H1_46448</name>
</gene>
<dbReference type="AlphaFoldDB" id="X0UQD4"/>